<dbReference type="KEGG" id="aagg:ETAA8_33060"/>
<accession>A0A517YD90</accession>
<evidence type="ECO:0000313" key="2">
    <source>
        <dbReference type="EMBL" id="QDU28206.1"/>
    </source>
</evidence>
<sequence precursor="true">MKKLAGLALGCAAWLAGTVALAEVKTEVVLSGLSNPCGVAIQPETGHVFVSDSGTGKVIRVVNGKAEDVIVGSPKDIYGKGPMYDIGPLGLIFLDKNTLVVGDGGFKDGEEYVRVYNVPEAGKAPLDFEKDAKEKIGPLAADGEIKGEGNLYGLAATPTAIYVTCNGDDTKGWVAKIERNGTKFGKLERSIATKEQVEVDAPVAITINAEGQIVVGQMGEINKPKDGLLTFYSAKTGKKLLNLETGLFDITGLGYAPKTGLLYATDFAWMEPAEGGLFRLDRESKGGTQSVKATKIAKLDKPTSLVFADDGSVYVTVIGTAKEGETGKAGALLKLSGL</sequence>
<dbReference type="Proteomes" id="UP000315017">
    <property type="component" value="Chromosome"/>
</dbReference>
<dbReference type="OrthoDB" id="210680at2"/>
<name>A0A517YD90_9BACT</name>
<dbReference type="InterPro" id="IPR011042">
    <property type="entry name" value="6-blade_b-propeller_TolB-like"/>
</dbReference>
<dbReference type="AlphaFoldDB" id="A0A517YD90"/>
<evidence type="ECO:0000313" key="3">
    <source>
        <dbReference type="Proteomes" id="UP000315017"/>
    </source>
</evidence>
<keyword evidence="1" id="KW-0732">Signal</keyword>
<gene>
    <name evidence="2" type="ORF">ETAA8_33060</name>
</gene>
<keyword evidence="3" id="KW-1185">Reference proteome</keyword>
<protein>
    <submittedName>
        <fullName evidence="2">Uncharacterized protein</fullName>
    </submittedName>
</protein>
<evidence type="ECO:0000256" key="1">
    <source>
        <dbReference type="SAM" id="SignalP"/>
    </source>
</evidence>
<feature type="chain" id="PRO_5021898691" evidence="1">
    <location>
        <begin position="23"/>
        <end position="338"/>
    </location>
</feature>
<dbReference type="SUPFAM" id="SSF101898">
    <property type="entry name" value="NHL repeat"/>
    <property type="match status" value="1"/>
</dbReference>
<reference evidence="2 3" key="1">
    <citation type="submission" date="2019-02" db="EMBL/GenBank/DDBJ databases">
        <title>Deep-cultivation of Planctomycetes and their phenomic and genomic characterization uncovers novel biology.</title>
        <authorList>
            <person name="Wiegand S."/>
            <person name="Jogler M."/>
            <person name="Boedeker C."/>
            <person name="Pinto D."/>
            <person name="Vollmers J."/>
            <person name="Rivas-Marin E."/>
            <person name="Kohn T."/>
            <person name="Peeters S.H."/>
            <person name="Heuer A."/>
            <person name="Rast P."/>
            <person name="Oberbeckmann S."/>
            <person name="Bunk B."/>
            <person name="Jeske O."/>
            <person name="Meyerdierks A."/>
            <person name="Storesund J.E."/>
            <person name="Kallscheuer N."/>
            <person name="Luecker S."/>
            <person name="Lage O.M."/>
            <person name="Pohl T."/>
            <person name="Merkel B.J."/>
            <person name="Hornburger P."/>
            <person name="Mueller R.-W."/>
            <person name="Bruemmer F."/>
            <person name="Labrenz M."/>
            <person name="Spormann A.M."/>
            <person name="Op den Camp H."/>
            <person name="Overmann J."/>
            <person name="Amann R."/>
            <person name="Jetten M.S.M."/>
            <person name="Mascher T."/>
            <person name="Medema M.H."/>
            <person name="Devos D.P."/>
            <person name="Kaster A.-K."/>
            <person name="Ovreas L."/>
            <person name="Rohde M."/>
            <person name="Galperin M.Y."/>
            <person name="Jogler C."/>
        </authorList>
    </citation>
    <scope>NUCLEOTIDE SEQUENCE [LARGE SCALE GENOMIC DNA]</scope>
    <source>
        <strain evidence="2 3">ETA_A8</strain>
    </source>
</reference>
<dbReference type="Gene3D" id="2.120.10.30">
    <property type="entry name" value="TolB, C-terminal domain"/>
    <property type="match status" value="1"/>
</dbReference>
<dbReference type="RefSeq" id="WP_145090102.1">
    <property type="nucleotide sequence ID" value="NZ_CP036274.1"/>
</dbReference>
<feature type="signal peptide" evidence="1">
    <location>
        <begin position="1"/>
        <end position="22"/>
    </location>
</feature>
<dbReference type="EMBL" id="CP036274">
    <property type="protein sequence ID" value="QDU28206.1"/>
    <property type="molecule type" value="Genomic_DNA"/>
</dbReference>
<proteinExistence type="predicted"/>
<organism evidence="2 3">
    <name type="scientific">Anatilimnocola aggregata</name>
    <dbReference type="NCBI Taxonomy" id="2528021"/>
    <lineage>
        <taxon>Bacteria</taxon>
        <taxon>Pseudomonadati</taxon>
        <taxon>Planctomycetota</taxon>
        <taxon>Planctomycetia</taxon>
        <taxon>Pirellulales</taxon>
        <taxon>Pirellulaceae</taxon>
        <taxon>Anatilimnocola</taxon>
    </lineage>
</organism>